<dbReference type="HAMAP" id="MF_00244">
    <property type="entry name" value="NaMN_adenylyltr"/>
    <property type="match status" value="1"/>
</dbReference>
<dbReference type="EMBL" id="DVJQ01000018">
    <property type="protein sequence ID" value="HIS73800.1"/>
    <property type="molecule type" value="Genomic_DNA"/>
</dbReference>
<dbReference type="AlphaFoldDB" id="A0A9D1FIF9"/>
<evidence type="ECO:0000313" key="12">
    <source>
        <dbReference type="EMBL" id="HIS73800.1"/>
    </source>
</evidence>
<keyword evidence="7 10" id="KW-0067">ATP-binding</keyword>
<dbReference type="SUPFAM" id="SSF52374">
    <property type="entry name" value="Nucleotidylyl transferase"/>
    <property type="match status" value="1"/>
</dbReference>
<evidence type="ECO:0000256" key="8">
    <source>
        <dbReference type="ARBA" id="ARBA00023027"/>
    </source>
</evidence>
<accession>A0A9D1FIF9</accession>
<evidence type="ECO:0000256" key="1">
    <source>
        <dbReference type="ARBA" id="ARBA00002324"/>
    </source>
</evidence>
<keyword evidence="5 10" id="KW-0548">Nucleotidyltransferase</keyword>
<dbReference type="PANTHER" id="PTHR39321:SF3">
    <property type="entry name" value="PHOSPHOPANTETHEINE ADENYLYLTRANSFERASE"/>
    <property type="match status" value="1"/>
</dbReference>
<keyword evidence="3 10" id="KW-0662">Pyridine nucleotide biosynthesis</keyword>
<dbReference type="Pfam" id="PF01467">
    <property type="entry name" value="CTP_transf_like"/>
    <property type="match status" value="1"/>
</dbReference>
<dbReference type="NCBIfam" id="TIGR00125">
    <property type="entry name" value="cyt_tran_rel"/>
    <property type="match status" value="1"/>
</dbReference>
<protein>
    <recommendedName>
        <fullName evidence="10">Probable nicotinate-nucleotide adenylyltransferase</fullName>
        <ecNumber evidence="10">2.7.7.18</ecNumber>
    </recommendedName>
    <alternativeName>
        <fullName evidence="10">Deamido-NAD(+) diphosphorylase</fullName>
    </alternativeName>
    <alternativeName>
        <fullName evidence="10">Deamido-NAD(+) pyrophosphorylase</fullName>
    </alternativeName>
    <alternativeName>
        <fullName evidence="10">Nicotinate mononucleotide adenylyltransferase</fullName>
        <shortName evidence="10">NaMN adenylyltransferase</shortName>
    </alternativeName>
</protein>
<dbReference type="GO" id="GO:0005524">
    <property type="term" value="F:ATP binding"/>
    <property type="evidence" value="ECO:0007669"/>
    <property type="project" value="UniProtKB-KW"/>
</dbReference>
<evidence type="ECO:0000313" key="13">
    <source>
        <dbReference type="Proteomes" id="UP000886865"/>
    </source>
</evidence>
<dbReference type="Proteomes" id="UP000886865">
    <property type="component" value="Unassembled WGS sequence"/>
</dbReference>
<keyword evidence="6 10" id="KW-0547">Nucleotide-binding</keyword>
<dbReference type="CDD" id="cd02165">
    <property type="entry name" value="NMNAT"/>
    <property type="match status" value="1"/>
</dbReference>
<evidence type="ECO:0000256" key="10">
    <source>
        <dbReference type="HAMAP-Rule" id="MF_00244"/>
    </source>
</evidence>
<evidence type="ECO:0000256" key="6">
    <source>
        <dbReference type="ARBA" id="ARBA00022741"/>
    </source>
</evidence>
<organism evidence="12 13">
    <name type="scientific">Candidatus Galligastranaerophilus intestinavium</name>
    <dbReference type="NCBI Taxonomy" id="2840836"/>
    <lineage>
        <taxon>Bacteria</taxon>
        <taxon>Candidatus Galligastranaerophilus</taxon>
    </lineage>
</organism>
<dbReference type="GO" id="GO:0004515">
    <property type="term" value="F:nicotinate-nucleotide adenylyltransferase activity"/>
    <property type="evidence" value="ECO:0007669"/>
    <property type="project" value="UniProtKB-UniRule"/>
</dbReference>
<dbReference type="InterPro" id="IPR005248">
    <property type="entry name" value="NadD/NMNAT"/>
</dbReference>
<comment type="catalytic activity">
    <reaction evidence="9 10">
        <text>nicotinate beta-D-ribonucleotide + ATP + H(+) = deamido-NAD(+) + diphosphate</text>
        <dbReference type="Rhea" id="RHEA:22860"/>
        <dbReference type="ChEBI" id="CHEBI:15378"/>
        <dbReference type="ChEBI" id="CHEBI:30616"/>
        <dbReference type="ChEBI" id="CHEBI:33019"/>
        <dbReference type="ChEBI" id="CHEBI:57502"/>
        <dbReference type="ChEBI" id="CHEBI:58437"/>
        <dbReference type="EC" id="2.7.7.18"/>
    </reaction>
</comment>
<evidence type="ECO:0000256" key="5">
    <source>
        <dbReference type="ARBA" id="ARBA00022695"/>
    </source>
</evidence>
<comment type="similarity">
    <text evidence="10">Belongs to the NadD family.</text>
</comment>
<evidence type="ECO:0000256" key="9">
    <source>
        <dbReference type="ARBA" id="ARBA00048721"/>
    </source>
</evidence>
<sequence length="198" mass="23525">MKCYFFGTFNPLHNAHLEIAKKIKEQFNFDEVIFVPAYTPPHKIPDTTPSDRLFMTQLGAGKKNVDDIEYFLPIPSYSFNTIMELKKRDKTDKINFIMGYDSFIKIESWKNPQILKENVNFIIIPRHCGDISDVSFEHLKRKGWNYKIADINFMDISSNMIRDKVQNNEEITNLVPKKVEEYIYEHRLYKKDSQRVFK</sequence>
<comment type="pathway">
    <text evidence="2 10">Cofactor biosynthesis; NAD(+) biosynthesis; deamido-NAD(+) from nicotinate D-ribonucleotide: step 1/1.</text>
</comment>
<keyword evidence="8 10" id="KW-0520">NAD</keyword>
<dbReference type="GO" id="GO:0009435">
    <property type="term" value="P:NAD+ biosynthetic process"/>
    <property type="evidence" value="ECO:0007669"/>
    <property type="project" value="UniProtKB-UniRule"/>
</dbReference>
<comment type="function">
    <text evidence="1 10">Catalyzes the reversible adenylation of nicotinate mononucleotide (NaMN) to nicotinic acid adenine dinucleotide (NaAD).</text>
</comment>
<name>A0A9D1FIF9_9BACT</name>
<reference evidence="12" key="1">
    <citation type="submission" date="2020-10" db="EMBL/GenBank/DDBJ databases">
        <authorList>
            <person name="Gilroy R."/>
        </authorList>
    </citation>
    <scope>NUCLEOTIDE SEQUENCE</scope>
    <source>
        <strain evidence="12">CHK152-2871</strain>
    </source>
</reference>
<evidence type="ECO:0000256" key="7">
    <source>
        <dbReference type="ARBA" id="ARBA00022840"/>
    </source>
</evidence>
<dbReference type="PANTHER" id="PTHR39321">
    <property type="entry name" value="NICOTINATE-NUCLEOTIDE ADENYLYLTRANSFERASE-RELATED"/>
    <property type="match status" value="1"/>
</dbReference>
<keyword evidence="4 10" id="KW-0808">Transferase</keyword>
<feature type="domain" description="Cytidyltransferase-like" evidence="11">
    <location>
        <begin position="4"/>
        <end position="163"/>
    </location>
</feature>
<dbReference type="NCBIfam" id="TIGR00482">
    <property type="entry name" value="nicotinate (nicotinamide) nucleotide adenylyltransferase"/>
    <property type="match status" value="1"/>
</dbReference>
<reference evidence="12" key="2">
    <citation type="journal article" date="2021" name="PeerJ">
        <title>Extensive microbial diversity within the chicken gut microbiome revealed by metagenomics and culture.</title>
        <authorList>
            <person name="Gilroy R."/>
            <person name="Ravi A."/>
            <person name="Getino M."/>
            <person name="Pursley I."/>
            <person name="Horton D.L."/>
            <person name="Alikhan N.F."/>
            <person name="Baker D."/>
            <person name="Gharbi K."/>
            <person name="Hall N."/>
            <person name="Watson M."/>
            <person name="Adriaenssens E.M."/>
            <person name="Foster-Nyarko E."/>
            <person name="Jarju S."/>
            <person name="Secka A."/>
            <person name="Antonio M."/>
            <person name="Oren A."/>
            <person name="Chaudhuri R.R."/>
            <person name="La Ragione R."/>
            <person name="Hildebrand F."/>
            <person name="Pallen M.J."/>
        </authorList>
    </citation>
    <scope>NUCLEOTIDE SEQUENCE</scope>
    <source>
        <strain evidence="12">CHK152-2871</strain>
    </source>
</reference>
<dbReference type="Gene3D" id="3.40.50.620">
    <property type="entry name" value="HUPs"/>
    <property type="match status" value="1"/>
</dbReference>
<comment type="caution">
    <text evidence="12">The sequence shown here is derived from an EMBL/GenBank/DDBJ whole genome shotgun (WGS) entry which is preliminary data.</text>
</comment>
<dbReference type="InterPro" id="IPR014729">
    <property type="entry name" value="Rossmann-like_a/b/a_fold"/>
</dbReference>
<evidence type="ECO:0000259" key="11">
    <source>
        <dbReference type="Pfam" id="PF01467"/>
    </source>
</evidence>
<dbReference type="EC" id="2.7.7.18" evidence="10"/>
<evidence type="ECO:0000256" key="4">
    <source>
        <dbReference type="ARBA" id="ARBA00022679"/>
    </source>
</evidence>
<proteinExistence type="inferred from homology"/>
<gene>
    <name evidence="10 12" type="primary">nadD</name>
    <name evidence="12" type="ORF">IAA86_02120</name>
</gene>
<dbReference type="InterPro" id="IPR004821">
    <property type="entry name" value="Cyt_trans-like"/>
</dbReference>
<evidence type="ECO:0000256" key="2">
    <source>
        <dbReference type="ARBA" id="ARBA00005019"/>
    </source>
</evidence>
<evidence type="ECO:0000256" key="3">
    <source>
        <dbReference type="ARBA" id="ARBA00022642"/>
    </source>
</evidence>